<keyword evidence="2" id="KW-1185">Reference proteome</keyword>
<dbReference type="AlphaFoldDB" id="A0A7Y9J644"/>
<dbReference type="RefSeq" id="WP_179794295.1">
    <property type="nucleotide sequence ID" value="NZ_BAABHP010000021.1"/>
</dbReference>
<sequence>MRRGDWAHDPEAIRAAAVDTIIRVAVLVGLGVPACTIYRRCRDGGPWTLMAPATVRLGTGTATRRQLARAALLYAGEQAALTGLDGARAHRLRRGDLPESVHLLIPAEIKVQSVPGIRVERTHRMPPVRERDGLPVAPMERCLVDAARCMSSRSDVAAILTEPVQRRMLLPTTLQVEVEAASSRGSALPRAVLGAITAGARSVAEVDFHDWWFTHPELARVTILFNVRLTSDAIFLGIADGFLPELGLVLPIDSVEQHFMTPGQVEETERQHRAYRAAGLHVYGIRPSRMRSDSSGLRRDVLDAIAVAERLPTPNVLWTPDLPRAV</sequence>
<dbReference type="Proteomes" id="UP000535890">
    <property type="component" value="Unassembled WGS sequence"/>
</dbReference>
<comment type="caution">
    <text evidence="1">The sequence shown here is derived from an EMBL/GenBank/DDBJ whole genome shotgun (WGS) entry which is preliminary data.</text>
</comment>
<evidence type="ECO:0000313" key="1">
    <source>
        <dbReference type="EMBL" id="NYD36651.1"/>
    </source>
</evidence>
<accession>A0A7Y9J644</accession>
<evidence type="ECO:0000313" key="2">
    <source>
        <dbReference type="Proteomes" id="UP000535890"/>
    </source>
</evidence>
<proteinExistence type="predicted"/>
<organism evidence="1 2">
    <name type="scientific">Actinomycetospora corticicola</name>
    <dbReference type="NCBI Taxonomy" id="663602"/>
    <lineage>
        <taxon>Bacteria</taxon>
        <taxon>Bacillati</taxon>
        <taxon>Actinomycetota</taxon>
        <taxon>Actinomycetes</taxon>
        <taxon>Pseudonocardiales</taxon>
        <taxon>Pseudonocardiaceae</taxon>
        <taxon>Actinomycetospora</taxon>
    </lineage>
</organism>
<reference evidence="1 2" key="1">
    <citation type="submission" date="2020-07" db="EMBL/GenBank/DDBJ databases">
        <title>Sequencing the genomes of 1000 actinobacteria strains.</title>
        <authorList>
            <person name="Klenk H.-P."/>
        </authorList>
    </citation>
    <scope>NUCLEOTIDE SEQUENCE [LARGE SCALE GENOMIC DNA]</scope>
    <source>
        <strain evidence="1 2">DSM 45772</strain>
    </source>
</reference>
<gene>
    <name evidence="1" type="ORF">BJ983_002753</name>
</gene>
<protein>
    <submittedName>
        <fullName evidence="1">Uncharacterized protein</fullName>
    </submittedName>
</protein>
<name>A0A7Y9J644_9PSEU</name>
<dbReference type="EMBL" id="JACCBN010000001">
    <property type="protein sequence ID" value="NYD36651.1"/>
    <property type="molecule type" value="Genomic_DNA"/>
</dbReference>